<gene>
    <name evidence="1" type="ORF">KIN20_022445</name>
</gene>
<keyword evidence="2" id="KW-1185">Reference proteome</keyword>
<organism evidence="1 2">
    <name type="scientific">Parelaphostrongylus tenuis</name>
    <name type="common">Meningeal worm</name>
    <dbReference type="NCBI Taxonomy" id="148309"/>
    <lineage>
        <taxon>Eukaryota</taxon>
        <taxon>Metazoa</taxon>
        <taxon>Ecdysozoa</taxon>
        <taxon>Nematoda</taxon>
        <taxon>Chromadorea</taxon>
        <taxon>Rhabditida</taxon>
        <taxon>Rhabditina</taxon>
        <taxon>Rhabditomorpha</taxon>
        <taxon>Strongyloidea</taxon>
        <taxon>Metastrongylidae</taxon>
        <taxon>Parelaphostrongylus</taxon>
    </lineage>
</organism>
<dbReference type="Proteomes" id="UP001196413">
    <property type="component" value="Unassembled WGS sequence"/>
</dbReference>
<dbReference type="EMBL" id="JAHQIW010004526">
    <property type="protein sequence ID" value="KAJ1362772.1"/>
    <property type="molecule type" value="Genomic_DNA"/>
</dbReference>
<sequence>MGFPWLCSTRSGALPKRVAGAQASFVPKSVYNLPKSAELFEAIAVLFEKAGRKKLQILFMERLRYYQKVFMEFKNAYVHLSTIEATTECECKRITAINLALTRAMCQRDAKNHAKALVRRAVPP</sequence>
<reference evidence="1" key="1">
    <citation type="submission" date="2021-06" db="EMBL/GenBank/DDBJ databases">
        <title>Parelaphostrongylus tenuis whole genome reference sequence.</title>
        <authorList>
            <person name="Garwood T.J."/>
            <person name="Larsen P.A."/>
            <person name="Fountain-Jones N.M."/>
            <person name="Garbe J.R."/>
            <person name="Macchietto M.G."/>
            <person name="Kania S.A."/>
            <person name="Gerhold R.W."/>
            <person name="Richards J.E."/>
            <person name="Wolf T.M."/>
        </authorList>
    </citation>
    <scope>NUCLEOTIDE SEQUENCE</scope>
    <source>
        <strain evidence="1">MNPRO001-30</strain>
        <tissue evidence="1">Meninges</tissue>
    </source>
</reference>
<evidence type="ECO:0000313" key="1">
    <source>
        <dbReference type="EMBL" id="KAJ1362772.1"/>
    </source>
</evidence>
<proteinExistence type="predicted"/>
<protein>
    <submittedName>
        <fullName evidence="1">Uncharacterized protein</fullName>
    </submittedName>
</protein>
<dbReference type="AlphaFoldDB" id="A0AAD5QVD0"/>
<name>A0AAD5QVD0_PARTN</name>
<accession>A0AAD5QVD0</accession>
<evidence type="ECO:0000313" key="2">
    <source>
        <dbReference type="Proteomes" id="UP001196413"/>
    </source>
</evidence>
<comment type="caution">
    <text evidence="1">The sequence shown here is derived from an EMBL/GenBank/DDBJ whole genome shotgun (WGS) entry which is preliminary data.</text>
</comment>